<dbReference type="InterPro" id="IPR011009">
    <property type="entry name" value="Kinase-like_dom_sf"/>
</dbReference>
<evidence type="ECO:0008006" key="3">
    <source>
        <dbReference type="Google" id="ProtNLM"/>
    </source>
</evidence>
<accession>A0A1B6KDA2</accession>
<dbReference type="PANTHER" id="PTHR11012">
    <property type="entry name" value="PROTEIN KINASE-LIKE DOMAIN-CONTAINING"/>
    <property type="match status" value="1"/>
</dbReference>
<proteinExistence type="predicted"/>
<gene>
    <name evidence="2" type="ORF">g.50566</name>
</gene>
<evidence type="ECO:0000313" key="2">
    <source>
        <dbReference type="EMBL" id="JAT09421.1"/>
    </source>
</evidence>
<dbReference type="PANTHER" id="PTHR11012:SF30">
    <property type="entry name" value="PROTEIN KINASE-LIKE DOMAIN-CONTAINING"/>
    <property type="match status" value="1"/>
</dbReference>
<sequence length="123" mass="14264">NFGHLSLALAKLGRIHALLFAARERSLEEFSVMTSNLKEHFQREPVIFYDMVKACIHRAVEPLFEKGKHVEVLKRFLRRVDDNYVDIYQDLLSTDDPIAVLCHGDFCRNNVLFQYTDGKPRGV</sequence>
<keyword evidence="1" id="KW-0732">Signal</keyword>
<dbReference type="SUPFAM" id="SSF56112">
    <property type="entry name" value="Protein kinase-like (PK-like)"/>
    <property type="match status" value="1"/>
</dbReference>
<dbReference type="Pfam" id="PF02958">
    <property type="entry name" value="EcKL"/>
    <property type="match status" value="1"/>
</dbReference>
<dbReference type="EMBL" id="GEBQ01030556">
    <property type="protein sequence ID" value="JAT09421.1"/>
    <property type="molecule type" value="Transcribed_RNA"/>
</dbReference>
<reference evidence="2" key="1">
    <citation type="submission" date="2015-11" db="EMBL/GenBank/DDBJ databases">
        <title>De novo transcriptome assembly of four potential Pierce s Disease insect vectors from Arizona vineyards.</title>
        <authorList>
            <person name="Tassone E.E."/>
        </authorList>
    </citation>
    <scope>NUCLEOTIDE SEQUENCE</scope>
</reference>
<dbReference type="AlphaFoldDB" id="A0A1B6KDA2"/>
<dbReference type="Gene3D" id="3.90.1200.10">
    <property type="match status" value="1"/>
</dbReference>
<feature type="non-terminal residue" evidence="2">
    <location>
        <position position="123"/>
    </location>
</feature>
<evidence type="ECO:0000256" key="1">
    <source>
        <dbReference type="SAM" id="SignalP"/>
    </source>
</evidence>
<feature type="non-terminal residue" evidence="2">
    <location>
        <position position="1"/>
    </location>
</feature>
<feature type="chain" id="PRO_5008586472" description="CHK kinase-like domain-containing protein" evidence="1">
    <location>
        <begin position="18"/>
        <end position="123"/>
    </location>
</feature>
<protein>
    <recommendedName>
        <fullName evidence="3">CHK kinase-like domain-containing protein</fullName>
    </recommendedName>
</protein>
<feature type="signal peptide" evidence="1">
    <location>
        <begin position="1"/>
        <end position="17"/>
    </location>
</feature>
<name>A0A1B6KDA2_9HEMI</name>
<organism evidence="2">
    <name type="scientific">Graphocephala atropunctata</name>
    <dbReference type="NCBI Taxonomy" id="36148"/>
    <lineage>
        <taxon>Eukaryota</taxon>
        <taxon>Metazoa</taxon>
        <taxon>Ecdysozoa</taxon>
        <taxon>Arthropoda</taxon>
        <taxon>Hexapoda</taxon>
        <taxon>Insecta</taxon>
        <taxon>Pterygota</taxon>
        <taxon>Neoptera</taxon>
        <taxon>Paraneoptera</taxon>
        <taxon>Hemiptera</taxon>
        <taxon>Auchenorrhyncha</taxon>
        <taxon>Membracoidea</taxon>
        <taxon>Cicadellidae</taxon>
        <taxon>Cicadellinae</taxon>
        <taxon>Cicadellini</taxon>
        <taxon>Graphocephala</taxon>
    </lineage>
</organism>
<dbReference type="InterPro" id="IPR004119">
    <property type="entry name" value="EcKL"/>
</dbReference>